<dbReference type="GO" id="GO:0016020">
    <property type="term" value="C:membrane"/>
    <property type="evidence" value="ECO:0007669"/>
    <property type="project" value="UniProtKB-SubCell"/>
</dbReference>
<dbReference type="Pfam" id="PF05105">
    <property type="entry name" value="Phage_holin_4_1"/>
    <property type="match status" value="1"/>
</dbReference>
<dbReference type="NCBIfam" id="TIGR01593">
    <property type="entry name" value="holin_tox_secr"/>
    <property type="match status" value="1"/>
</dbReference>
<evidence type="ECO:0000256" key="3">
    <source>
        <dbReference type="ARBA" id="ARBA00022989"/>
    </source>
</evidence>
<comment type="subcellular location">
    <subcellularLocation>
        <location evidence="1">Membrane</location>
        <topology evidence="1">Multi-pass membrane protein</topology>
    </subcellularLocation>
</comment>
<evidence type="ECO:0000256" key="4">
    <source>
        <dbReference type="ARBA" id="ARBA00023136"/>
    </source>
</evidence>
<dbReference type="InterPro" id="IPR006480">
    <property type="entry name" value="Phage_holin_4_1"/>
</dbReference>
<protein>
    <submittedName>
        <fullName evidence="7">Prophage LambdaBa02, holin</fullName>
    </submittedName>
</protein>
<evidence type="ECO:0000256" key="5">
    <source>
        <dbReference type="ARBA" id="ARBA00023600"/>
    </source>
</evidence>
<feature type="transmembrane region" description="Helical" evidence="6">
    <location>
        <begin position="30"/>
        <end position="51"/>
    </location>
</feature>
<dbReference type="OrthoDB" id="88184at2"/>
<evidence type="ECO:0000313" key="8">
    <source>
        <dbReference type="Proteomes" id="UP000004080"/>
    </source>
</evidence>
<comment type="similarity">
    <text evidence="5">Belongs to the bacteriophage holin family. Cp-1 holin subfamily.</text>
</comment>
<accession>I8UHE7</accession>
<proteinExistence type="inferred from homology"/>
<dbReference type="EMBL" id="AKKV01000021">
    <property type="protein sequence ID" value="EIT86335.1"/>
    <property type="molecule type" value="Genomic_DNA"/>
</dbReference>
<dbReference type="eggNOG" id="COG4824">
    <property type="taxonomic scope" value="Bacteria"/>
</dbReference>
<dbReference type="AlphaFoldDB" id="I8UHE7"/>
<keyword evidence="2 6" id="KW-0812">Transmembrane</keyword>
<dbReference type="PATRIC" id="fig|1196324.3.peg.1056"/>
<evidence type="ECO:0000256" key="2">
    <source>
        <dbReference type="ARBA" id="ARBA00022692"/>
    </source>
</evidence>
<dbReference type="Proteomes" id="UP000004080">
    <property type="component" value="Unassembled WGS sequence"/>
</dbReference>
<keyword evidence="3 6" id="KW-1133">Transmembrane helix</keyword>
<evidence type="ECO:0000313" key="7">
    <source>
        <dbReference type="EMBL" id="EIT86335.1"/>
    </source>
</evidence>
<sequence>MNRFELLLKGGIAGIGAYMGNVFGPMSPMLTALVFLAVIDYVSGVCAAIYQGKLSSSAGFKGIIKKVIIFCIVAAAHSLDLLFGGEAIRSAAIFFYISNELISIIENAGKMNIPLPRAFTKAIAVLKDREKNEN</sequence>
<keyword evidence="8" id="KW-1185">Reference proteome</keyword>
<evidence type="ECO:0000256" key="6">
    <source>
        <dbReference type="SAM" id="Phobius"/>
    </source>
</evidence>
<dbReference type="STRING" id="1196324.A374_05206"/>
<reference evidence="7 8" key="1">
    <citation type="journal article" date="2012" name="J. Bacteriol.">
        <title>Genome of Bacillus macauensis ZFHKF-1, a Long-Chain-Forming Bacterium.</title>
        <authorList>
            <person name="Cai L."/>
            <person name="Zhang T."/>
        </authorList>
    </citation>
    <scope>NUCLEOTIDE SEQUENCE [LARGE SCALE GENOMIC DNA]</scope>
    <source>
        <strain evidence="7 8">ZFHKF-1</strain>
    </source>
</reference>
<feature type="transmembrane region" description="Helical" evidence="6">
    <location>
        <begin position="63"/>
        <end position="83"/>
    </location>
</feature>
<comment type="caution">
    <text evidence="7">The sequence shown here is derived from an EMBL/GenBank/DDBJ whole genome shotgun (WGS) entry which is preliminary data.</text>
</comment>
<dbReference type="RefSeq" id="WP_007201140.1">
    <property type="nucleotide sequence ID" value="NZ_AKKV01000021.1"/>
</dbReference>
<name>I8UHE7_9BACL</name>
<keyword evidence="4 6" id="KW-0472">Membrane</keyword>
<evidence type="ECO:0000256" key="1">
    <source>
        <dbReference type="ARBA" id="ARBA00004141"/>
    </source>
</evidence>
<gene>
    <name evidence="7" type="ORF">A374_05206</name>
</gene>
<organism evidence="7 8">
    <name type="scientific">Fictibacillus macauensis ZFHKF-1</name>
    <dbReference type="NCBI Taxonomy" id="1196324"/>
    <lineage>
        <taxon>Bacteria</taxon>
        <taxon>Bacillati</taxon>
        <taxon>Bacillota</taxon>
        <taxon>Bacilli</taxon>
        <taxon>Bacillales</taxon>
        <taxon>Fictibacillaceae</taxon>
        <taxon>Fictibacillus</taxon>
    </lineage>
</organism>